<accession>A0A386JBV8</accession>
<dbReference type="SMART" id="SM00448">
    <property type="entry name" value="REC"/>
    <property type="match status" value="1"/>
</dbReference>
<gene>
    <name evidence="6" type="ORF">pHSJD-312_00043</name>
</gene>
<evidence type="ECO:0000313" key="6">
    <source>
        <dbReference type="EMBL" id="AYD68664.1"/>
    </source>
</evidence>
<feature type="domain" description="HTH LytTR-type" evidence="5">
    <location>
        <begin position="140"/>
        <end position="237"/>
    </location>
</feature>
<dbReference type="GO" id="GO:0003677">
    <property type="term" value="F:DNA binding"/>
    <property type="evidence" value="ECO:0007669"/>
    <property type="project" value="InterPro"/>
</dbReference>
<dbReference type="InterPro" id="IPR011006">
    <property type="entry name" value="CheY-like_superfamily"/>
</dbReference>
<proteinExistence type="predicted"/>
<dbReference type="Gene3D" id="3.40.50.2300">
    <property type="match status" value="1"/>
</dbReference>
<geneLocation type="plasmid" evidence="6">
    <name>pHSJD-312</name>
</geneLocation>
<protein>
    <recommendedName>
        <fullName evidence="1">Stage 0 sporulation protein A homolog</fullName>
    </recommendedName>
</protein>
<dbReference type="SMART" id="SM00850">
    <property type="entry name" value="LytTR"/>
    <property type="match status" value="1"/>
</dbReference>
<dbReference type="PANTHER" id="PTHR37299">
    <property type="entry name" value="TRANSCRIPTIONAL REGULATOR-RELATED"/>
    <property type="match status" value="1"/>
</dbReference>
<dbReference type="RefSeq" id="WP_172693296.1">
    <property type="nucleotide sequence ID" value="NZ_MG973074.1"/>
</dbReference>
<keyword evidence="6" id="KW-0614">Plasmid</keyword>
<feature type="modified residue" description="4-aspartylphosphate" evidence="3">
    <location>
        <position position="58"/>
    </location>
</feature>
<evidence type="ECO:0000259" key="5">
    <source>
        <dbReference type="PROSITE" id="PS50930"/>
    </source>
</evidence>
<dbReference type="PROSITE" id="PS50930">
    <property type="entry name" value="HTH_LYTTR"/>
    <property type="match status" value="1"/>
</dbReference>
<dbReference type="EMBL" id="MG973074">
    <property type="protein sequence ID" value="AYD68664.1"/>
    <property type="molecule type" value="Genomic_DNA"/>
</dbReference>
<evidence type="ECO:0000256" key="2">
    <source>
        <dbReference type="ARBA" id="ARBA00024867"/>
    </source>
</evidence>
<dbReference type="AlphaFoldDB" id="A0A386JBV8"/>
<sequence length="243" mass="28463">MFLSIAICEDEESCMDIIKKYLDKIINGIEIDYNINLFYSAEELIKNYPNELDLLILDIKMEGINGMEAAKTIRAFDKIVDIIFITSMTNHILDAFDVRAYRYLLKPIDYGIFKNYIDSFINDFIFRNNNIHIESKHVGHNSSLFLKTSEIIYIEVMKKTVIIHTEKRNHVLSTSLSSLEDKLKDYGFFRCHNSFLVNLRKVVKIEKNTAFMEYDNRLIEIPVSKYKVKDFKNKITLFLGGLL</sequence>
<dbReference type="GO" id="GO:0000156">
    <property type="term" value="F:phosphorelay response regulator activity"/>
    <property type="evidence" value="ECO:0007669"/>
    <property type="project" value="InterPro"/>
</dbReference>
<name>A0A386JBV8_CLODI</name>
<organism evidence="6">
    <name type="scientific">Clostridioides difficile</name>
    <name type="common">Peptoclostridium difficile</name>
    <dbReference type="NCBI Taxonomy" id="1496"/>
    <lineage>
        <taxon>Bacteria</taxon>
        <taxon>Bacillati</taxon>
        <taxon>Bacillota</taxon>
        <taxon>Clostridia</taxon>
        <taxon>Peptostreptococcales</taxon>
        <taxon>Peptostreptococcaceae</taxon>
        <taxon>Clostridioides</taxon>
    </lineage>
</organism>
<comment type="function">
    <text evidence="2">May play the central regulatory role in sporulation. It may be an element of the effector pathway responsible for the activation of sporulation genes in response to nutritional stress. Spo0A may act in concert with spo0H (a sigma factor) to control the expression of some genes that are critical to the sporulation process.</text>
</comment>
<dbReference type="Pfam" id="PF00072">
    <property type="entry name" value="Response_reg"/>
    <property type="match status" value="1"/>
</dbReference>
<feature type="domain" description="Response regulatory" evidence="4">
    <location>
        <begin position="4"/>
        <end position="121"/>
    </location>
</feature>
<evidence type="ECO:0000259" key="4">
    <source>
        <dbReference type="PROSITE" id="PS50110"/>
    </source>
</evidence>
<dbReference type="InterPro" id="IPR007492">
    <property type="entry name" value="LytTR_DNA-bd_dom"/>
</dbReference>
<dbReference type="SUPFAM" id="SSF52172">
    <property type="entry name" value="CheY-like"/>
    <property type="match status" value="1"/>
</dbReference>
<dbReference type="PANTHER" id="PTHR37299:SF1">
    <property type="entry name" value="STAGE 0 SPORULATION PROTEIN A HOMOLOG"/>
    <property type="match status" value="1"/>
</dbReference>
<dbReference type="InterPro" id="IPR001789">
    <property type="entry name" value="Sig_transdc_resp-reg_receiver"/>
</dbReference>
<dbReference type="InterPro" id="IPR046947">
    <property type="entry name" value="LytR-like"/>
</dbReference>
<evidence type="ECO:0000256" key="1">
    <source>
        <dbReference type="ARBA" id="ARBA00018672"/>
    </source>
</evidence>
<reference evidence="6" key="1">
    <citation type="journal article" date="2018" name="Sci. Rep.">
        <title>Novel Clade C-I Clostridium difficile strains escape diagnostic tests, differ in pathogenicity potential and carry toxins on extrachromosomal elements.</title>
        <authorList>
            <person name="Ramirez-Vargas G."/>
            <person name="Lopez-Urena D."/>
            <person name="Badilla A."/>
            <person name="Orozco-Aguilar J."/>
            <person name="Murillo T."/>
            <person name="Rojas P."/>
            <person name="Riedel T."/>
            <person name="Overmann J."/>
            <person name="Gonzalez G."/>
            <person name="Chaves-Olarte E."/>
            <person name="Quesada-Gomez C."/>
            <person name="Rodriguez C."/>
        </authorList>
    </citation>
    <scope>NUCLEOTIDE SEQUENCE</scope>
    <source>
        <strain evidence="6">HSJD-312</strain>
        <plasmid evidence="6">pHSJD-312</plasmid>
    </source>
</reference>
<dbReference type="Pfam" id="PF04397">
    <property type="entry name" value="LytTR"/>
    <property type="match status" value="1"/>
</dbReference>
<keyword evidence="3" id="KW-0597">Phosphoprotein</keyword>
<evidence type="ECO:0000256" key="3">
    <source>
        <dbReference type="PROSITE-ProRule" id="PRU00169"/>
    </source>
</evidence>
<dbReference type="Gene3D" id="2.40.50.1020">
    <property type="entry name" value="LytTr DNA-binding domain"/>
    <property type="match status" value="1"/>
</dbReference>
<dbReference type="PROSITE" id="PS50110">
    <property type="entry name" value="RESPONSE_REGULATORY"/>
    <property type="match status" value="1"/>
</dbReference>